<evidence type="ECO:0000256" key="2">
    <source>
        <dbReference type="SAM" id="SignalP"/>
    </source>
</evidence>
<dbReference type="KEGG" id="jde:Jden_1639"/>
<dbReference type="OrthoDB" id="5161227at2"/>
<dbReference type="Proteomes" id="UP000000628">
    <property type="component" value="Chromosome"/>
</dbReference>
<sequence length="213" mass="23116">MSVSLLRSYAVRRALSVLVVAGLLGAGVTGCSNDAGAKTENTVDASPTPANTTTDGDGDSDGAEEPAQDTPTEPEQRPVPEEPEAMKTGDKAGAIAAAQYFVEVIEYSMHTSTTDLLEKYSYEHCDRCSHYIEVINTRQEKNVLPKSVVINSSQEGHPEFRGEGAIIWRVPMHLQISEQWEAGKEPRKEEVKVSFSVAIDNGHWVLVGVGEED</sequence>
<feature type="signal peptide" evidence="2">
    <location>
        <begin position="1"/>
        <end position="37"/>
    </location>
</feature>
<feature type="compositionally biased region" description="Polar residues" evidence="1">
    <location>
        <begin position="39"/>
        <end position="51"/>
    </location>
</feature>
<dbReference type="InterPro" id="IPR046281">
    <property type="entry name" value="DUF6318"/>
</dbReference>
<gene>
    <name evidence="4" type="ordered locus">Jden_1639</name>
</gene>
<feature type="compositionally biased region" description="Acidic residues" evidence="1">
    <location>
        <begin position="56"/>
        <end position="67"/>
    </location>
</feature>
<dbReference type="HOGENOM" id="CLU_1265536_0_0_11"/>
<protein>
    <recommendedName>
        <fullName evidence="3">DUF6318 domain-containing protein</fullName>
    </recommendedName>
</protein>
<keyword evidence="2" id="KW-0732">Signal</keyword>
<feature type="region of interest" description="Disordered" evidence="1">
    <location>
        <begin position="31"/>
        <end position="87"/>
    </location>
</feature>
<dbReference type="EMBL" id="CP001706">
    <property type="protein sequence ID" value="ACV09287.1"/>
    <property type="molecule type" value="Genomic_DNA"/>
</dbReference>
<dbReference type="Pfam" id="PF19843">
    <property type="entry name" value="DUF6318"/>
    <property type="match status" value="1"/>
</dbReference>
<reference evidence="4 5" key="1">
    <citation type="journal article" date="2009" name="Stand. Genomic Sci.">
        <title>Complete genome sequence of Jonesia denitrificans type strain (Prevot 55134).</title>
        <authorList>
            <person name="Pukall R."/>
            <person name="Gehrich-Schroter G."/>
            <person name="Lapidus A."/>
            <person name="Nolan M."/>
            <person name="Glavina Del Rio T."/>
            <person name="Lucas S."/>
            <person name="Chen F."/>
            <person name="Tice H."/>
            <person name="Pitluck S."/>
            <person name="Cheng J.F."/>
            <person name="Copeland A."/>
            <person name="Saunders E."/>
            <person name="Brettin T."/>
            <person name="Detter J.C."/>
            <person name="Bruce D."/>
            <person name="Goodwin L."/>
            <person name="Pati A."/>
            <person name="Ivanova N."/>
            <person name="Mavromatis K."/>
            <person name="Ovchinnikova G."/>
            <person name="Chen A."/>
            <person name="Palaniappan K."/>
            <person name="Land M."/>
            <person name="Hauser L."/>
            <person name="Chang Y.J."/>
            <person name="Jeffries C.D."/>
            <person name="Chain P."/>
            <person name="Goker M."/>
            <person name="Bristow J."/>
            <person name="Eisen J.A."/>
            <person name="Markowitz V."/>
            <person name="Hugenholtz P."/>
            <person name="Kyrpides N.C."/>
            <person name="Klenk H.P."/>
            <person name="Han C."/>
        </authorList>
    </citation>
    <scope>NUCLEOTIDE SEQUENCE [LARGE SCALE GENOMIC DNA]</scope>
    <source>
        <strain evidence="5">ATCC 14870 / DSM 20603 / BCRC 15368 / CIP 55.134 / JCM 11481 / NBRC 15587 / NCTC 10816 / Prevot 55134</strain>
    </source>
</reference>
<dbReference type="AlphaFoldDB" id="C7R5L4"/>
<proteinExistence type="predicted"/>
<feature type="compositionally biased region" description="Basic and acidic residues" evidence="1">
    <location>
        <begin position="74"/>
        <end position="87"/>
    </location>
</feature>
<organism evidence="4 5">
    <name type="scientific">Jonesia denitrificans (strain ATCC 14870 / DSM 20603 / BCRC 15368 / CIP 55.134 / JCM 11481 / NBRC 15587 / NCTC 10816 / Prevot 55134)</name>
    <name type="common">Listeria denitrificans</name>
    <dbReference type="NCBI Taxonomy" id="471856"/>
    <lineage>
        <taxon>Bacteria</taxon>
        <taxon>Bacillati</taxon>
        <taxon>Actinomycetota</taxon>
        <taxon>Actinomycetes</taxon>
        <taxon>Micrococcales</taxon>
        <taxon>Jonesiaceae</taxon>
        <taxon>Jonesia</taxon>
    </lineage>
</organism>
<dbReference type="RefSeq" id="WP_015771915.1">
    <property type="nucleotide sequence ID" value="NC_013174.1"/>
</dbReference>
<feature type="domain" description="DUF6318" evidence="3">
    <location>
        <begin position="74"/>
        <end position="207"/>
    </location>
</feature>
<evidence type="ECO:0000313" key="5">
    <source>
        <dbReference type="Proteomes" id="UP000000628"/>
    </source>
</evidence>
<feature type="chain" id="PRO_5002982070" description="DUF6318 domain-containing protein" evidence="2">
    <location>
        <begin position="38"/>
        <end position="213"/>
    </location>
</feature>
<dbReference type="STRING" id="471856.Jden_1639"/>
<evidence type="ECO:0000313" key="4">
    <source>
        <dbReference type="EMBL" id="ACV09287.1"/>
    </source>
</evidence>
<keyword evidence="5" id="KW-1185">Reference proteome</keyword>
<dbReference type="PROSITE" id="PS51257">
    <property type="entry name" value="PROKAR_LIPOPROTEIN"/>
    <property type="match status" value="1"/>
</dbReference>
<accession>C7R5L4</accession>
<evidence type="ECO:0000256" key="1">
    <source>
        <dbReference type="SAM" id="MobiDB-lite"/>
    </source>
</evidence>
<evidence type="ECO:0000259" key="3">
    <source>
        <dbReference type="Pfam" id="PF19843"/>
    </source>
</evidence>
<name>C7R5L4_JONDD</name>